<evidence type="ECO:0000313" key="3">
    <source>
        <dbReference type="Proteomes" id="UP000192939"/>
    </source>
</evidence>
<proteinExistence type="predicted"/>
<evidence type="ECO:0000313" key="2">
    <source>
        <dbReference type="EMBL" id="SMF54233.1"/>
    </source>
</evidence>
<keyword evidence="3" id="KW-1185">Reference proteome</keyword>
<feature type="domain" description="SLH" evidence="1">
    <location>
        <begin position="179"/>
        <end position="241"/>
    </location>
</feature>
<dbReference type="RefSeq" id="WP_085279550.1">
    <property type="nucleotide sequence ID" value="NZ_FXAE01000046.1"/>
</dbReference>
<dbReference type="InterPro" id="IPR001119">
    <property type="entry name" value="SLH_dom"/>
</dbReference>
<comment type="caution">
    <text evidence="2">The sequence shown here is derived from an EMBL/GenBank/DDBJ whole genome shotgun (WGS) entry which is preliminary data.</text>
</comment>
<gene>
    <name evidence="2" type="ORF">SAMN02744124_03579</name>
</gene>
<name>A0ABY1M1E4_9BACL</name>
<protein>
    <submittedName>
        <fullName evidence="2">S-layer homology domain-containing protein</fullName>
    </submittedName>
</protein>
<dbReference type="PROSITE" id="PS51272">
    <property type="entry name" value="SLH"/>
    <property type="match status" value="1"/>
</dbReference>
<organism evidence="2 3">
    <name type="scientific">Paenibacillus barengoltzii J12</name>
    <dbReference type="NCBI Taxonomy" id="935846"/>
    <lineage>
        <taxon>Bacteria</taxon>
        <taxon>Bacillati</taxon>
        <taxon>Bacillota</taxon>
        <taxon>Bacilli</taxon>
        <taxon>Bacillales</taxon>
        <taxon>Paenibacillaceae</taxon>
        <taxon>Paenibacillus</taxon>
    </lineage>
</organism>
<dbReference type="Proteomes" id="UP000192939">
    <property type="component" value="Unassembled WGS sequence"/>
</dbReference>
<dbReference type="Pfam" id="PF00395">
    <property type="entry name" value="SLH"/>
    <property type="match status" value="2"/>
</dbReference>
<dbReference type="EMBL" id="FXAE01000046">
    <property type="protein sequence ID" value="SMF54233.1"/>
    <property type="molecule type" value="Genomic_DNA"/>
</dbReference>
<accession>A0ABY1M1E4</accession>
<evidence type="ECO:0000259" key="1">
    <source>
        <dbReference type="PROSITE" id="PS51272"/>
    </source>
</evidence>
<sequence>MIDNTYVDPKVYLVYSPQFKDPGTSFQVLNAVTGKWVTTYEGIRMEPTRGDIEPKDVKGHWAEADLKTLVQYRILETDEQGKLNPNETITVGDWLTYAVKAANPYYTSYVLASPSAASAEVSMDDKYSQAVKYAADLGWIDPAEPLQLDQKLTREQLAVLLTSMVKYDRLAANFFGKDAFINQFSDAKQITRPGEVTIAVRLGLLQGQNGKFNPQRQVTKAEAASILMRLVKLQGHTDQPIASQ</sequence>
<reference evidence="2 3" key="1">
    <citation type="submission" date="2017-04" db="EMBL/GenBank/DDBJ databases">
        <authorList>
            <person name="Varghese N."/>
            <person name="Submissions S."/>
        </authorList>
    </citation>
    <scope>NUCLEOTIDE SEQUENCE [LARGE SCALE GENOMIC DNA]</scope>
    <source>
        <strain evidence="2 3">J12</strain>
    </source>
</reference>